<evidence type="ECO:0000313" key="3">
    <source>
        <dbReference type="Proteomes" id="UP001235939"/>
    </source>
</evidence>
<dbReference type="SUPFAM" id="SSF56672">
    <property type="entry name" value="DNA/RNA polymerases"/>
    <property type="match status" value="1"/>
</dbReference>
<gene>
    <name evidence="2" type="ORF">LAZ67_15000297</name>
</gene>
<dbReference type="PANTHER" id="PTHR24559">
    <property type="entry name" value="TRANSPOSON TY3-I GAG-POL POLYPROTEIN"/>
    <property type="match status" value="1"/>
</dbReference>
<dbReference type="EMBL" id="CP092877">
    <property type="protein sequence ID" value="UYV77269.1"/>
    <property type="molecule type" value="Genomic_DNA"/>
</dbReference>
<feature type="coiled-coil region" evidence="1">
    <location>
        <begin position="153"/>
        <end position="208"/>
    </location>
</feature>
<dbReference type="Gene3D" id="3.10.10.10">
    <property type="entry name" value="HIV Type 1 Reverse Transcriptase, subunit A, domain 1"/>
    <property type="match status" value="1"/>
</dbReference>
<keyword evidence="1" id="KW-0175">Coiled coil</keyword>
<dbReference type="PANTHER" id="PTHR24559:SF454">
    <property type="entry name" value="RIBONUCLEASE H"/>
    <property type="match status" value="1"/>
</dbReference>
<dbReference type="InterPro" id="IPR053134">
    <property type="entry name" value="RNA-dir_DNA_polymerase"/>
</dbReference>
<keyword evidence="3" id="KW-1185">Reference proteome</keyword>
<organism evidence="2 3">
    <name type="scientific">Cordylochernes scorpioides</name>
    <dbReference type="NCBI Taxonomy" id="51811"/>
    <lineage>
        <taxon>Eukaryota</taxon>
        <taxon>Metazoa</taxon>
        <taxon>Ecdysozoa</taxon>
        <taxon>Arthropoda</taxon>
        <taxon>Chelicerata</taxon>
        <taxon>Arachnida</taxon>
        <taxon>Pseudoscorpiones</taxon>
        <taxon>Cheliferoidea</taxon>
        <taxon>Chernetidae</taxon>
        <taxon>Cordylochernes</taxon>
    </lineage>
</organism>
<dbReference type="Proteomes" id="UP001235939">
    <property type="component" value="Chromosome 15"/>
</dbReference>
<evidence type="ECO:0000256" key="1">
    <source>
        <dbReference type="SAM" id="Coils"/>
    </source>
</evidence>
<accession>A0ABY6L931</accession>
<name>A0ABY6L931_9ARAC</name>
<dbReference type="InterPro" id="IPR043502">
    <property type="entry name" value="DNA/RNA_pol_sf"/>
</dbReference>
<sequence>MTIKSLTTVAKTSVRLRDEIAVYGDEIAVYEDEIAVYGDEIAVYEDEIAVYRDEIAVYGDEIAVYGDEIAVYRDEIAVYGDEIAVYEDEIAVYGDEIAVYEDEIAVYRDEIAVYGDEIAVYGDEIAVYGDEIAVYRDEIAVYGDEIAVYGDEIAVYEDEIAVYRDEIAVYEDEIAVYEDEIAVYGDEIAVYEDEIAVYGDEIAVYEDEIAVYGDEIAVYRDEIAVYRDEIAVAEMISPSNKENSFVYERERKRGLVRCTEPKESTLQNPLQLSSSQGLRKIVISGIHIVDSAEEDKNQSYTKNEDRRPQILYLLDEKLNEEQKLINTECLEEYSEVFYIEEKLFSKIYVKHKIDTSDSRPIKHRPYRVSPDERRAIQSEVDKMIKMEILQQSESLWSSPVVLVKKKDRSWRFYVGYQKLK</sequence>
<evidence type="ECO:0000313" key="2">
    <source>
        <dbReference type="EMBL" id="UYV77269.1"/>
    </source>
</evidence>
<evidence type="ECO:0008006" key="4">
    <source>
        <dbReference type="Google" id="ProtNLM"/>
    </source>
</evidence>
<proteinExistence type="predicted"/>
<reference evidence="2 3" key="1">
    <citation type="submission" date="2022-01" db="EMBL/GenBank/DDBJ databases">
        <title>A chromosomal length assembly of Cordylochernes scorpioides.</title>
        <authorList>
            <person name="Zeh D."/>
            <person name="Zeh J."/>
        </authorList>
    </citation>
    <scope>NUCLEOTIDE SEQUENCE [LARGE SCALE GENOMIC DNA]</scope>
    <source>
        <strain evidence="2">IN4F17</strain>
        <tissue evidence="2">Whole Body</tissue>
    </source>
</reference>
<protein>
    <recommendedName>
        <fullName evidence="4">Reverse transcriptase</fullName>
    </recommendedName>
</protein>